<feature type="coiled-coil region" evidence="1">
    <location>
        <begin position="824"/>
        <end position="872"/>
    </location>
</feature>
<feature type="region of interest" description="Disordered" evidence="2">
    <location>
        <begin position="876"/>
        <end position="920"/>
    </location>
</feature>
<dbReference type="Proteomes" id="UP001501414">
    <property type="component" value="Unassembled WGS sequence"/>
</dbReference>
<feature type="coiled-coil region" evidence="1">
    <location>
        <begin position="1076"/>
        <end position="1103"/>
    </location>
</feature>
<reference evidence="3 4" key="1">
    <citation type="journal article" date="2019" name="Int. J. Syst. Evol. Microbiol.">
        <title>The Global Catalogue of Microorganisms (GCM) 10K type strain sequencing project: providing services to taxonomists for standard genome sequencing and annotation.</title>
        <authorList>
            <consortium name="The Broad Institute Genomics Platform"/>
            <consortium name="The Broad Institute Genome Sequencing Center for Infectious Disease"/>
            <person name="Wu L."/>
            <person name="Ma J."/>
        </authorList>
    </citation>
    <scope>NUCLEOTIDE SEQUENCE [LARGE SCALE GENOMIC DNA]</scope>
    <source>
        <strain evidence="3 4">JCM 11896</strain>
    </source>
</reference>
<comment type="caution">
    <text evidence="3">The sequence shown here is derived from an EMBL/GenBank/DDBJ whole genome shotgun (WGS) entry which is preliminary data.</text>
</comment>
<evidence type="ECO:0000256" key="1">
    <source>
        <dbReference type="SAM" id="Coils"/>
    </source>
</evidence>
<proteinExistence type="predicted"/>
<feature type="coiled-coil region" evidence="1">
    <location>
        <begin position="1022"/>
        <end position="1049"/>
    </location>
</feature>
<keyword evidence="4" id="KW-1185">Reference proteome</keyword>
<organism evidence="3 4">
    <name type="scientific">Pseudonocardia kongjuensis</name>
    <dbReference type="NCBI Taxonomy" id="102227"/>
    <lineage>
        <taxon>Bacteria</taxon>
        <taxon>Bacillati</taxon>
        <taxon>Actinomycetota</taxon>
        <taxon>Actinomycetes</taxon>
        <taxon>Pseudonocardiales</taxon>
        <taxon>Pseudonocardiaceae</taxon>
        <taxon>Pseudonocardia</taxon>
    </lineage>
</organism>
<feature type="coiled-coil region" evidence="1">
    <location>
        <begin position="535"/>
        <end position="562"/>
    </location>
</feature>
<accession>A0ABN1XQ71</accession>
<feature type="region of interest" description="Disordered" evidence="2">
    <location>
        <begin position="448"/>
        <end position="467"/>
    </location>
</feature>
<feature type="compositionally biased region" description="Basic and acidic residues" evidence="2">
    <location>
        <begin position="454"/>
        <end position="465"/>
    </location>
</feature>
<evidence type="ECO:0000256" key="2">
    <source>
        <dbReference type="SAM" id="MobiDB-lite"/>
    </source>
</evidence>
<dbReference type="RefSeq" id="WP_344020943.1">
    <property type="nucleotide sequence ID" value="NZ_BAAAJK010000007.1"/>
</dbReference>
<feature type="region of interest" description="Disordered" evidence="2">
    <location>
        <begin position="1480"/>
        <end position="1500"/>
    </location>
</feature>
<feature type="compositionally biased region" description="Low complexity" evidence="2">
    <location>
        <begin position="895"/>
        <end position="912"/>
    </location>
</feature>
<dbReference type="PANTHER" id="PTHR48125">
    <property type="entry name" value="LP07818P1"/>
    <property type="match status" value="1"/>
</dbReference>
<name>A0ABN1XQ71_9PSEU</name>
<sequence length="1550" mass="164096">MYELTRARLFSVGPTAARYQDVSLDLRGVGRPVKVAVQEDLFAPDAIDRSTPRRPSPASVLFLENGGGKSVLLKLIFSVLLPGRRQVVGTTSTTVLENFVLAEDVAHVVCEWMHVGTGALLVTGKVSEWRGYVASSDPEKLADAWYAFRPVPGFGMDDLPFTHERKRITLASFRERLHTAHRDHPESELAWETGHRDWTRHLVDVGLDPELFRYQRAMNAGEGEAAEAFSFSSDEAFVDFLLRAVLDPEEPQNVAELVAGYADRLAQREELESEREFVDGTLGLLEPMVAAEDAAVAARAAESAARESLRSTAESIAARRVAETTRAAGTATEAEAAVAAEHEAARVAERLQDTVGELRRLTAVLAVDAAVAAADAATRERDGTAAVSTARDAVEPVLAHRVAAAEAGRLRARVDEEEQKARPALQARQDAARELAASLLRTAAEAEAAAEAAEDTRADAEERAAAARAEQVQRTAAAARAESSVSAAVEALADLDRRIAAAVAAGHLKEGSGPDDVEHEAPAAERDATAAAAALADADGAAAGIREERRAAEERRTAAQDAAATARAAAATAETVRATAARESDELAGEVRPAELLGLDTVRPDADAALVVETLGTAIRGSERERTALLGDQRRDERALAALGDGGLLPDPPEIESVLQVLEKAGITAWSGRRYLAMLPAGDRAAVLDRLPHLAGGVLLNEPADAARARDELVGARLLPACLVAVGSTAALTAADAVAPGIEFVVPPNPALHDEDAAEEVRVRLVAETAERAARIAALEDLTEQDRRLRDRFTALRDRRPTLDELTAAARDAEAARTAAAGAYEQARAEVAGLDERADRLTADRPELERVVAAARRRAEALTALREELARRPGLEERRRTGAADTGRLREEADAAGAAADRAGREAAAAQQTRDRQRSIAATVRDEAAALPLEEAPEPATGTDGPAGASLAELRDAFQRARDAYASTAVDTDLRGALERAEADAAERRIAVDGLPRSVVEAATAFLHTPDGADATSRRAAAEQARAAYEAAEERRQKANTEVEVLRRELASLPAEPRPIDPYEQPRDAEHGRELVAAASADLDAAGRELERARRARQTAEDAHRTAVELARGFGHVVDGLEDTPEPGGIPFDGDVDGALAALKRNQAALREVTGDRSRAERKVRDGVDAVARFAQDPRFATLSSPVHRHIAGVDRTEMPGLAREWIGALRPRLRSLDDDLGNIERHRSGIVTRLSGMVGEALRTVRLAQKLSQLPDGLGDWSGQQFLRIRFEELPDAALRHELGVVVDRTASGLAGGSGRARDRRDGMSMLLRGVRAAMPKGVRVEMLKPDAVLRTERLRVSAIKDVFSGGQQLTAAIVLYCTMAALRAHQRGHGRRAHAGVLFLDNPIGRASAGYLLELQFGVAQALGVQLVYTTGLFDAGALSGFPLLIRLRNDADLRAGRKYLSVDERITRSLPEGEGGGRITAARVYRRPDAAAAAPTGDAAGPAAPTGPAAESAAAASGAVAGSAAVAADPAAEPVASPEPAAGPAAGPDPAVRAAADDAAGTG</sequence>
<evidence type="ECO:0008006" key="5">
    <source>
        <dbReference type="Google" id="ProtNLM"/>
    </source>
</evidence>
<dbReference type="EMBL" id="BAAAJK010000007">
    <property type="protein sequence ID" value="GAA1386661.1"/>
    <property type="molecule type" value="Genomic_DNA"/>
</dbReference>
<feature type="compositionally biased region" description="Basic and acidic residues" evidence="2">
    <location>
        <begin position="876"/>
        <end position="893"/>
    </location>
</feature>
<feature type="region of interest" description="Disordered" evidence="2">
    <location>
        <begin position="509"/>
        <end position="529"/>
    </location>
</feature>
<evidence type="ECO:0000313" key="4">
    <source>
        <dbReference type="Proteomes" id="UP001501414"/>
    </source>
</evidence>
<keyword evidence="1" id="KW-0175">Coiled coil</keyword>
<feature type="region of interest" description="Disordered" evidence="2">
    <location>
        <begin position="1514"/>
        <end position="1550"/>
    </location>
</feature>
<feature type="compositionally biased region" description="Basic and acidic residues" evidence="2">
    <location>
        <begin position="519"/>
        <end position="528"/>
    </location>
</feature>
<protein>
    <recommendedName>
        <fullName evidence="5">Chromosome segregation ATPase</fullName>
    </recommendedName>
</protein>
<evidence type="ECO:0000313" key="3">
    <source>
        <dbReference type="EMBL" id="GAA1386661.1"/>
    </source>
</evidence>
<gene>
    <name evidence="3" type="ORF">GCM10009613_20980</name>
</gene>
<dbReference type="PANTHER" id="PTHR48125:SF10">
    <property type="entry name" value="OS12G0136300 PROTEIN"/>
    <property type="match status" value="1"/>
</dbReference>